<dbReference type="RefSeq" id="WP_200171608.1">
    <property type="nucleotide sequence ID" value="NZ_BAABKQ010000001.1"/>
</dbReference>
<dbReference type="Proteomes" id="UP001500839">
    <property type="component" value="Unassembled WGS sequence"/>
</dbReference>
<name>A0ABP9CLZ4_9ACTN</name>
<dbReference type="Pfam" id="PF13531">
    <property type="entry name" value="SBP_bac_11"/>
    <property type="match status" value="1"/>
</dbReference>
<organism evidence="3 4">
    <name type="scientific">Tomitella cavernea</name>
    <dbReference type="NCBI Taxonomy" id="1387982"/>
    <lineage>
        <taxon>Bacteria</taxon>
        <taxon>Bacillati</taxon>
        <taxon>Actinomycetota</taxon>
        <taxon>Actinomycetes</taxon>
        <taxon>Mycobacteriales</taxon>
        <taxon>Tomitella</taxon>
    </lineage>
</organism>
<comment type="caution">
    <text evidence="3">The sequence shown here is derived from an EMBL/GenBank/DDBJ whole genome shotgun (WGS) entry which is preliminary data.</text>
</comment>
<evidence type="ECO:0000313" key="4">
    <source>
        <dbReference type="Proteomes" id="UP001500839"/>
    </source>
</evidence>
<dbReference type="SUPFAM" id="SSF53850">
    <property type="entry name" value="Periplasmic binding protein-like II"/>
    <property type="match status" value="1"/>
</dbReference>
<gene>
    <name evidence="3" type="ORF">GCM10023353_17710</name>
</gene>
<reference evidence="4" key="1">
    <citation type="journal article" date="2019" name="Int. J. Syst. Evol. Microbiol.">
        <title>The Global Catalogue of Microorganisms (GCM) 10K type strain sequencing project: providing services to taxonomists for standard genome sequencing and annotation.</title>
        <authorList>
            <consortium name="The Broad Institute Genomics Platform"/>
            <consortium name="The Broad Institute Genome Sequencing Center for Infectious Disease"/>
            <person name="Wu L."/>
            <person name="Ma J."/>
        </authorList>
    </citation>
    <scope>NUCLEOTIDE SEQUENCE [LARGE SCALE GENOMIC DNA]</scope>
    <source>
        <strain evidence="4">JCM 18542</strain>
    </source>
</reference>
<keyword evidence="1" id="KW-0472">Membrane</keyword>
<keyword evidence="1" id="KW-1133">Transmembrane helix</keyword>
<proteinExistence type="predicted"/>
<evidence type="ECO:0000256" key="1">
    <source>
        <dbReference type="SAM" id="Phobius"/>
    </source>
</evidence>
<accession>A0ABP9CLZ4</accession>
<dbReference type="PROSITE" id="PS50234">
    <property type="entry name" value="VWFA"/>
    <property type="match status" value="1"/>
</dbReference>
<protein>
    <submittedName>
        <fullName evidence="3">Substrate-binding domain-containing protein</fullName>
    </submittedName>
</protein>
<dbReference type="Gene3D" id="3.40.50.410">
    <property type="entry name" value="von Willebrand factor, type A domain"/>
    <property type="match status" value="1"/>
</dbReference>
<dbReference type="InterPro" id="IPR002035">
    <property type="entry name" value="VWF_A"/>
</dbReference>
<sequence>MGRHRSASGHRSVSRGLIFAVVAVIVVVAVVIGWLALRDHAGDADDRAAASCVNGDVTVPVAAAPSIIPVLTDLAQSYSAAHPVVRDHCVSVRIHEADGSAARRAIAAPGDGPALWVPQSAADVAALRSASPERIDGSPVSLAASPVVLAAPQATAATLQGLSWKDLPARQSAGTLGLAMPTGSDAAATTELALAAAIADAGPDATGTALTGQAVTGPQGQAAVAALVGGAPGDRAATAADVLEGLQQGDAPQGVRAVPTTAEQLYRFNSGSAGAPLSAVRPVGPTPVVDYPAVLLRPAPGTDAAPSGGTGQADGEQVVDERAVAAAASDFLNFLARPEQASRFVQNGFLVPGAPDADAPADSDGVLTGVPPAQVLPGPADEALAALRAAVGAPAEPAAAAASSGGATTILLDVSGSMGVAEGGASRLSNVTGALDERLGALPDSDRVGLWAYSSDLGESGPYQVIVPTGTLSDEVGGAPRRQALITGFDAARPRAATHTYRSLQAAYSSAVQGYVDGAVNSVLLITDGPNDDQSFKSTQALLDAVAQASDPARPVRIDVIVIGPNEDIDSLRSVATATGGTVTEVQSSAGPAFGGAVDTLLR</sequence>
<dbReference type="Pfam" id="PF00092">
    <property type="entry name" value="VWA"/>
    <property type="match status" value="1"/>
</dbReference>
<evidence type="ECO:0000259" key="2">
    <source>
        <dbReference type="PROSITE" id="PS50234"/>
    </source>
</evidence>
<keyword evidence="1" id="KW-0812">Transmembrane</keyword>
<feature type="transmembrane region" description="Helical" evidence="1">
    <location>
        <begin position="12"/>
        <end position="37"/>
    </location>
</feature>
<dbReference type="SUPFAM" id="SSF53300">
    <property type="entry name" value="vWA-like"/>
    <property type="match status" value="1"/>
</dbReference>
<dbReference type="EMBL" id="BAABKQ010000001">
    <property type="protein sequence ID" value="GAA4813247.1"/>
    <property type="molecule type" value="Genomic_DNA"/>
</dbReference>
<dbReference type="SMART" id="SM00327">
    <property type="entry name" value="VWA"/>
    <property type="match status" value="1"/>
</dbReference>
<dbReference type="InterPro" id="IPR036465">
    <property type="entry name" value="vWFA_dom_sf"/>
</dbReference>
<keyword evidence="4" id="KW-1185">Reference proteome</keyword>
<evidence type="ECO:0000313" key="3">
    <source>
        <dbReference type="EMBL" id="GAA4813247.1"/>
    </source>
</evidence>
<feature type="domain" description="VWFA" evidence="2">
    <location>
        <begin position="407"/>
        <end position="601"/>
    </location>
</feature>